<reference evidence="2" key="1">
    <citation type="journal article" date="2019" name="Int. J. Syst. Evol. Microbiol.">
        <title>The Global Catalogue of Microorganisms (GCM) 10K type strain sequencing project: providing services to taxonomists for standard genome sequencing and annotation.</title>
        <authorList>
            <consortium name="The Broad Institute Genomics Platform"/>
            <consortium name="The Broad Institute Genome Sequencing Center for Infectious Disease"/>
            <person name="Wu L."/>
            <person name="Ma J."/>
        </authorList>
    </citation>
    <scope>NUCLEOTIDE SEQUENCE [LARGE SCALE GENOMIC DNA]</scope>
    <source>
        <strain evidence="2">JCM 17304</strain>
    </source>
</reference>
<keyword evidence="1" id="KW-0808">Transferase</keyword>
<dbReference type="GO" id="GO:0032259">
    <property type="term" value="P:methylation"/>
    <property type="evidence" value="ECO:0007669"/>
    <property type="project" value="UniProtKB-KW"/>
</dbReference>
<keyword evidence="2" id="KW-1185">Reference proteome</keyword>
<protein>
    <submittedName>
        <fullName evidence="1">Class I SAM-dependent methyltransferase</fullName>
    </submittedName>
</protein>
<dbReference type="SUPFAM" id="SSF53335">
    <property type="entry name" value="S-adenosyl-L-methionine-dependent methyltransferases"/>
    <property type="match status" value="1"/>
</dbReference>
<dbReference type="PANTHER" id="PTHR20974:SF0">
    <property type="entry name" value="UPF0585 PROTEIN CG18661"/>
    <property type="match status" value="1"/>
</dbReference>
<name>A0ABP7WPJ8_9GAMM</name>
<gene>
    <name evidence="1" type="ORF">GCM10022414_16520</name>
</gene>
<keyword evidence="1" id="KW-0489">Methyltransferase</keyword>
<dbReference type="PANTHER" id="PTHR20974">
    <property type="entry name" value="UPF0585 PROTEIN CG18661"/>
    <property type="match status" value="1"/>
</dbReference>
<dbReference type="Proteomes" id="UP001500392">
    <property type="component" value="Unassembled WGS sequence"/>
</dbReference>
<comment type="caution">
    <text evidence="1">The sequence shown here is derived from an EMBL/GenBank/DDBJ whole genome shotgun (WGS) entry which is preliminary data.</text>
</comment>
<dbReference type="GO" id="GO:0008168">
    <property type="term" value="F:methyltransferase activity"/>
    <property type="evidence" value="ECO:0007669"/>
    <property type="project" value="UniProtKB-KW"/>
</dbReference>
<evidence type="ECO:0000313" key="1">
    <source>
        <dbReference type="EMBL" id="GAA4093439.1"/>
    </source>
</evidence>
<evidence type="ECO:0000313" key="2">
    <source>
        <dbReference type="Proteomes" id="UP001500392"/>
    </source>
</evidence>
<sequence>MNQAKPFSQACENNQSFILDILSPLLSPDQRVLEVGSGTGQHAVYFSANMPAVQWQCSDRRENLDGINAWLNDAELDNLAPPLALDARDVDWPQPAFDAIYSANTLHIMSWHEVELLFTHLRKSLKETGLLCVYGPFNYHGEYTSPSNAGFDQWLKQRNPQSGIRDFEAVNTLAEKIGLVLQADHAMPANNRLLVWQSQAA</sequence>
<proteinExistence type="predicted"/>
<accession>A0ABP7WPJ8</accession>
<dbReference type="EMBL" id="BAABDM010000002">
    <property type="protein sequence ID" value="GAA4093439.1"/>
    <property type="molecule type" value="Genomic_DNA"/>
</dbReference>
<organism evidence="1 2">
    <name type="scientific">Zhongshania borealis</name>
    <dbReference type="NCBI Taxonomy" id="889488"/>
    <lineage>
        <taxon>Bacteria</taxon>
        <taxon>Pseudomonadati</taxon>
        <taxon>Pseudomonadota</taxon>
        <taxon>Gammaproteobacteria</taxon>
        <taxon>Cellvibrionales</taxon>
        <taxon>Spongiibacteraceae</taxon>
        <taxon>Zhongshania</taxon>
    </lineage>
</organism>
<dbReference type="Pfam" id="PF06080">
    <property type="entry name" value="DUF938"/>
    <property type="match status" value="1"/>
</dbReference>
<dbReference type="RefSeq" id="WP_344934522.1">
    <property type="nucleotide sequence ID" value="NZ_BAABDM010000002.1"/>
</dbReference>
<dbReference type="InterPro" id="IPR010342">
    <property type="entry name" value="DUF938"/>
</dbReference>
<dbReference type="Gene3D" id="3.40.50.150">
    <property type="entry name" value="Vaccinia Virus protein VP39"/>
    <property type="match status" value="1"/>
</dbReference>
<dbReference type="InterPro" id="IPR029063">
    <property type="entry name" value="SAM-dependent_MTases_sf"/>
</dbReference>